<feature type="transmembrane region" description="Helical" evidence="1">
    <location>
        <begin position="46"/>
        <end position="66"/>
    </location>
</feature>
<feature type="transmembrane region" description="Helical" evidence="1">
    <location>
        <begin position="73"/>
        <end position="93"/>
    </location>
</feature>
<dbReference type="AlphaFoldDB" id="A0A378QW36"/>
<keyword evidence="1" id="KW-1133">Transmembrane helix</keyword>
<name>A0A378QW36_9GAMM</name>
<evidence type="ECO:0000313" key="2">
    <source>
        <dbReference type="EMBL" id="STZ07125.1"/>
    </source>
</evidence>
<dbReference type="EMBL" id="UGQB01000004">
    <property type="protein sequence ID" value="STZ07125.1"/>
    <property type="molecule type" value="Genomic_DNA"/>
</dbReference>
<dbReference type="Proteomes" id="UP000254065">
    <property type="component" value="Unassembled WGS sequence"/>
</dbReference>
<keyword evidence="1" id="KW-0812">Transmembrane</keyword>
<protein>
    <submittedName>
        <fullName evidence="2">Uncharacterized protein</fullName>
    </submittedName>
</protein>
<dbReference type="OrthoDB" id="6712892at2"/>
<sequence>MNGFWENHYQNSIFSSNDKHFDLFRGLCLFGSLLVFPSIYIRVGVILTVLFIILTALLVFGLLKYLGEDVENAIKFFLLTAFVMLVFFAFTILADALKFIYILCTIFFLFVQDWCYRIGHRIFSDNDFNDFIADNVFSEFNRLPAKLGFPFAPSLLRGGGKPLWFDKLTTNGFPYFWVLQEV</sequence>
<organism evidence="2 3">
    <name type="scientific">Moraxella caprae</name>
    <dbReference type="NCBI Taxonomy" id="90240"/>
    <lineage>
        <taxon>Bacteria</taxon>
        <taxon>Pseudomonadati</taxon>
        <taxon>Pseudomonadota</taxon>
        <taxon>Gammaproteobacteria</taxon>
        <taxon>Moraxellales</taxon>
        <taxon>Moraxellaceae</taxon>
        <taxon>Moraxella</taxon>
    </lineage>
</organism>
<dbReference type="RefSeq" id="WP_029103777.1">
    <property type="nucleotide sequence ID" value="NZ_UGQB01000004.1"/>
</dbReference>
<feature type="transmembrane region" description="Helical" evidence="1">
    <location>
        <begin position="99"/>
        <end position="116"/>
    </location>
</feature>
<keyword evidence="1" id="KW-0472">Membrane</keyword>
<gene>
    <name evidence="2" type="ORF">NCTC12877_00080</name>
</gene>
<accession>A0A378QW36</accession>
<evidence type="ECO:0000256" key="1">
    <source>
        <dbReference type="SAM" id="Phobius"/>
    </source>
</evidence>
<proteinExistence type="predicted"/>
<evidence type="ECO:0000313" key="3">
    <source>
        <dbReference type="Proteomes" id="UP000254065"/>
    </source>
</evidence>
<keyword evidence="3" id="KW-1185">Reference proteome</keyword>
<reference evidence="2 3" key="1">
    <citation type="submission" date="2018-06" db="EMBL/GenBank/DDBJ databases">
        <authorList>
            <consortium name="Pathogen Informatics"/>
            <person name="Doyle S."/>
        </authorList>
    </citation>
    <scope>NUCLEOTIDE SEQUENCE [LARGE SCALE GENOMIC DNA]</scope>
    <source>
        <strain evidence="2 3">NCTC12877</strain>
    </source>
</reference>